<dbReference type="Proteomes" id="UP001460072">
    <property type="component" value="Unassembled WGS sequence"/>
</dbReference>
<protein>
    <submittedName>
        <fullName evidence="3">AAA family ATPase</fullName>
    </submittedName>
</protein>
<evidence type="ECO:0000313" key="4">
    <source>
        <dbReference type="Proteomes" id="UP001460072"/>
    </source>
</evidence>
<accession>A0ABU9N582</accession>
<evidence type="ECO:0000313" key="3">
    <source>
        <dbReference type="EMBL" id="MEM0542862.1"/>
    </source>
</evidence>
<sequence>MITYLKINGFKSFHNFEMELTPFTVIAGANASGKSNLFDALTLLSRLAETDNLKRAFHEQRGEFFELFTQYGDDNYASEMEFVVEMLVNKNIKDAWGNETKLKYTRLRYELSIKRVTNSSGIQDLVVSKENLFTLKHQEDSWVSAIIPKKSLEFWRPKVVTGKRGIPYIQTVFENELAIIQVPQDGTTGNKRRFPLSNATRTVLSSFDTVDFPHVLAAKEEMKSWKFLQLNPEDLRQATSKNNGEDTISVSGKNLAAALFRIKQNEKYSLKEISRKLNSFLPNFIEVDVVDDNENKQYLIKLKDTDKKEFSSRVLSEGTLRILALCILEFDEKHTGLLCFEEPENGIHPFRIKAMTELLKDLSVDFNEIEIPLRQVIVNTHSPVLVGNMETWKDDKNVSIWYAQMRTSISDIGGARMKMNSTKISPVIKDNSLQQLKLVFSEQDRKLTLAIVNDYLKTAEFEDSIV</sequence>
<feature type="domain" description="Rad50/SbcC-type AAA" evidence="2">
    <location>
        <begin position="5"/>
        <end position="148"/>
    </location>
</feature>
<dbReference type="PANTHER" id="PTHR32182:SF22">
    <property type="entry name" value="ATP-DEPENDENT ENDONUCLEASE, OLD FAMILY-RELATED"/>
    <property type="match status" value="1"/>
</dbReference>
<reference evidence="3 4" key="1">
    <citation type="submission" date="2024-03" db="EMBL/GenBank/DDBJ databases">
        <title>Two novel species of the genus Flavobacterium exhibiting potentially degradation of complex polysaccharides.</title>
        <authorList>
            <person name="Lian X."/>
        </authorList>
    </citation>
    <scope>NUCLEOTIDE SEQUENCE [LARGE SCALE GENOMIC DNA]</scope>
    <source>
        <strain evidence="4">j3</strain>
    </source>
</reference>
<feature type="domain" description="ATPase AAA-type core" evidence="1">
    <location>
        <begin position="216"/>
        <end position="386"/>
    </location>
</feature>
<proteinExistence type="predicted"/>
<dbReference type="InterPro" id="IPR027417">
    <property type="entry name" value="P-loop_NTPase"/>
</dbReference>
<evidence type="ECO:0000259" key="1">
    <source>
        <dbReference type="Pfam" id="PF13304"/>
    </source>
</evidence>
<name>A0ABU9N582_9FLAO</name>
<dbReference type="InterPro" id="IPR003959">
    <property type="entry name" value="ATPase_AAA_core"/>
</dbReference>
<dbReference type="EMBL" id="JBCGDO010000011">
    <property type="protein sequence ID" value="MEM0542862.1"/>
    <property type="molecule type" value="Genomic_DNA"/>
</dbReference>
<dbReference type="Gene3D" id="3.40.50.300">
    <property type="entry name" value="P-loop containing nucleotide triphosphate hydrolases"/>
    <property type="match status" value="1"/>
</dbReference>
<keyword evidence="4" id="KW-1185">Reference proteome</keyword>
<dbReference type="PANTHER" id="PTHR32182">
    <property type="entry name" value="DNA REPLICATION AND REPAIR PROTEIN RECF"/>
    <property type="match status" value="1"/>
</dbReference>
<dbReference type="InterPro" id="IPR038729">
    <property type="entry name" value="Rad50/SbcC_AAA"/>
</dbReference>
<gene>
    <name evidence="3" type="ORF">WFZ85_09540</name>
</gene>
<organism evidence="3 4">
    <name type="scientific">Flavobacterium aureirubrum</name>
    <dbReference type="NCBI Taxonomy" id="3133147"/>
    <lineage>
        <taxon>Bacteria</taxon>
        <taxon>Pseudomonadati</taxon>
        <taxon>Bacteroidota</taxon>
        <taxon>Flavobacteriia</taxon>
        <taxon>Flavobacteriales</taxon>
        <taxon>Flavobacteriaceae</taxon>
        <taxon>Flavobacterium</taxon>
    </lineage>
</organism>
<dbReference type="RefSeq" id="WP_342696064.1">
    <property type="nucleotide sequence ID" value="NZ_JBCGDO010000011.1"/>
</dbReference>
<comment type="caution">
    <text evidence="3">The sequence shown here is derived from an EMBL/GenBank/DDBJ whole genome shotgun (WGS) entry which is preliminary data.</text>
</comment>
<evidence type="ECO:0000259" key="2">
    <source>
        <dbReference type="Pfam" id="PF13476"/>
    </source>
</evidence>
<dbReference type="Pfam" id="PF13476">
    <property type="entry name" value="AAA_23"/>
    <property type="match status" value="1"/>
</dbReference>
<dbReference type="SUPFAM" id="SSF52540">
    <property type="entry name" value="P-loop containing nucleoside triphosphate hydrolases"/>
    <property type="match status" value="1"/>
</dbReference>
<dbReference type="Pfam" id="PF13304">
    <property type="entry name" value="AAA_21"/>
    <property type="match status" value="1"/>
</dbReference>